<dbReference type="EMBL" id="JAPDRN010000076">
    <property type="protein sequence ID" value="KAJ9627540.1"/>
    <property type="molecule type" value="Genomic_DNA"/>
</dbReference>
<comment type="caution">
    <text evidence="3">The sequence shown here is derived from an EMBL/GenBank/DDBJ whole genome shotgun (WGS) entry which is preliminary data.</text>
</comment>
<protein>
    <recommendedName>
        <fullName evidence="2">Acyltransferase 3 domain-containing protein</fullName>
    </recommendedName>
</protein>
<reference evidence="3" key="1">
    <citation type="submission" date="2022-10" db="EMBL/GenBank/DDBJ databases">
        <title>Culturing micro-colonial fungi from biological soil crusts in the Mojave desert and describing Neophaeococcomyces mojavensis, and introducing the new genera and species Taxawa tesnikishii.</title>
        <authorList>
            <person name="Kurbessoian T."/>
            <person name="Stajich J.E."/>
        </authorList>
    </citation>
    <scope>NUCLEOTIDE SEQUENCE</scope>
    <source>
        <strain evidence="3">TK_35</strain>
    </source>
</reference>
<keyword evidence="1" id="KW-0472">Membrane</keyword>
<dbReference type="AlphaFoldDB" id="A0AA39CVR9"/>
<evidence type="ECO:0000256" key="1">
    <source>
        <dbReference type="SAM" id="Phobius"/>
    </source>
</evidence>
<accession>A0AA39CVR9</accession>
<dbReference type="PANTHER" id="PTHR23028:SF134">
    <property type="entry name" value="PUTATIVE (AFU_ORTHOLOGUE AFUA_4G08520)-RELATED"/>
    <property type="match status" value="1"/>
</dbReference>
<sequence length="446" mass="50645">MLSPARERRITSTSWLDGLRGVAAFIVVIYHQNLLVYFFKQGSCKAWRHNDPHLWRLPIFRLVCSGGAMVDVFFVVSGYALSYKPLSLARSKEFTKLNASITSSFFRRGIRLYLPVVFITFVNAVLIYNKILVYPHLHAQKSFFLQIHYWLNDLTTGINPFTVDKYRSDNMIGLRYEVVMWTIPYEYRGSIVIFAILLTLAKARPLSRFLIILSLVLYTIVVGQWDMFLFISGALCCEIHQYMNQMKPISIPTSATLPGAELNEKATHTRRVGTIARNIMSVWAVFCLLYVITIPDLHFGVGDIPLYGKISSIMPDSWNNHPGTGRFCTCVTAVLLVLVLGQSQLFKRALSSRFPQYLGDISFAIYIIHFSLIKTMGLPLLNAIRACRSSISPQVPVDSGLGGWIVLFVYSLIALPTLFWLGDLTERYIDKKSVALARWAETKLLE</sequence>
<keyword evidence="1" id="KW-0812">Transmembrane</keyword>
<feature type="transmembrane region" description="Helical" evidence="1">
    <location>
        <begin position="324"/>
        <end position="341"/>
    </location>
</feature>
<feature type="transmembrane region" description="Helical" evidence="1">
    <location>
        <begin position="20"/>
        <end position="39"/>
    </location>
</feature>
<evidence type="ECO:0000313" key="3">
    <source>
        <dbReference type="EMBL" id="KAJ9627540.1"/>
    </source>
</evidence>
<feature type="domain" description="Acyltransferase 3" evidence="2">
    <location>
        <begin position="14"/>
        <end position="416"/>
    </location>
</feature>
<name>A0AA39CVR9_9EURO</name>
<feature type="transmembrane region" description="Helical" evidence="1">
    <location>
        <begin position="112"/>
        <end position="133"/>
    </location>
</feature>
<feature type="transmembrane region" description="Helical" evidence="1">
    <location>
        <begin position="185"/>
        <end position="203"/>
    </location>
</feature>
<dbReference type="InterPro" id="IPR002656">
    <property type="entry name" value="Acyl_transf_3_dom"/>
</dbReference>
<keyword evidence="1" id="KW-1133">Transmembrane helix</keyword>
<dbReference type="Pfam" id="PF01757">
    <property type="entry name" value="Acyl_transf_3"/>
    <property type="match status" value="1"/>
</dbReference>
<feature type="transmembrane region" description="Helical" evidence="1">
    <location>
        <begin position="361"/>
        <end position="381"/>
    </location>
</feature>
<proteinExistence type="predicted"/>
<dbReference type="PANTHER" id="PTHR23028">
    <property type="entry name" value="ACETYLTRANSFERASE"/>
    <property type="match status" value="1"/>
</dbReference>
<dbReference type="GO" id="GO:0016747">
    <property type="term" value="F:acyltransferase activity, transferring groups other than amino-acyl groups"/>
    <property type="evidence" value="ECO:0007669"/>
    <property type="project" value="InterPro"/>
</dbReference>
<feature type="transmembrane region" description="Helical" evidence="1">
    <location>
        <begin position="275"/>
        <end position="293"/>
    </location>
</feature>
<evidence type="ECO:0000259" key="2">
    <source>
        <dbReference type="Pfam" id="PF01757"/>
    </source>
</evidence>
<gene>
    <name evidence="3" type="ORF">H2204_009579</name>
</gene>
<organism evidence="3 4">
    <name type="scientific">Knufia peltigerae</name>
    <dbReference type="NCBI Taxonomy" id="1002370"/>
    <lineage>
        <taxon>Eukaryota</taxon>
        <taxon>Fungi</taxon>
        <taxon>Dikarya</taxon>
        <taxon>Ascomycota</taxon>
        <taxon>Pezizomycotina</taxon>
        <taxon>Eurotiomycetes</taxon>
        <taxon>Chaetothyriomycetidae</taxon>
        <taxon>Chaetothyriales</taxon>
        <taxon>Trichomeriaceae</taxon>
        <taxon>Knufia</taxon>
    </lineage>
</organism>
<dbReference type="Proteomes" id="UP001172681">
    <property type="component" value="Unassembled WGS sequence"/>
</dbReference>
<keyword evidence="4" id="KW-1185">Reference proteome</keyword>
<feature type="transmembrane region" description="Helical" evidence="1">
    <location>
        <begin position="209"/>
        <end position="237"/>
    </location>
</feature>
<feature type="transmembrane region" description="Helical" evidence="1">
    <location>
        <begin position="401"/>
        <end position="422"/>
    </location>
</feature>
<feature type="transmembrane region" description="Helical" evidence="1">
    <location>
        <begin position="59"/>
        <end position="81"/>
    </location>
</feature>
<dbReference type="InterPro" id="IPR050879">
    <property type="entry name" value="Acyltransferase_3"/>
</dbReference>
<evidence type="ECO:0000313" key="4">
    <source>
        <dbReference type="Proteomes" id="UP001172681"/>
    </source>
</evidence>